<dbReference type="InterPro" id="IPR020843">
    <property type="entry name" value="ER"/>
</dbReference>
<evidence type="ECO:0000313" key="3">
    <source>
        <dbReference type="Proteomes" id="UP000483379"/>
    </source>
</evidence>
<sequence>MTTRNLWRMSSAGSLERLERRTEELPPPRAGEARVRVQAIGLNFADIFACLGLYSATPRGTFVPGLECAGVVEAIGPPREDEGSSGSALSPGEPVMVLTRFGAYATALNAESRYLAPIPDGWTMAEGAAYPVQSLTAWYGLMHLGALAPGQVALLHSAAGGVGLHALAMARATGATVIGTVGQADKIPLLEARGLARGQVVVRKAKGFGAQLDVALAAVDATGFDVVLDAIAGPFFLPALARLAPEGRHVLYGAADFMPKGRHPDWLRLAWQYLRRPRLDPMKLMDTNRSVMGFNLIWLFDRADRLPAAMSAALALSPAPPHIGARFPFDEVPEALRALQSGRTMGKIVIEV</sequence>
<dbReference type="InterPro" id="IPR011032">
    <property type="entry name" value="GroES-like_sf"/>
</dbReference>
<name>A0A6M0K6Y6_9GAMM</name>
<dbReference type="EMBL" id="JAAIJQ010000104">
    <property type="protein sequence ID" value="NEV64673.1"/>
    <property type="molecule type" value="Genomic_DNA"/>
</dbReference>
<dbReference type="PANTHER" id="PTHR43677:SF4">
    <property type="entry name" value="QUINONE OXIDOREDUCTASE-LIKE PROTEIN 2"/>
    <property type="match status" value="1"/>
</dbReference>
<dbReference type="GO" id="GO:0016491">
    <property type="term" value="F:oxidoreductase activity"/>
    <property type="evidence" value="ECO:0007669"/>
    <property type="project" value="InterPro"/>
</dbReference>
<dbReference type="Proteomes" id="UP000483379">
    <property type="component" value="Unassembled WGS sequence"/>
</dbReference>
<feature type="domain" description="Enoyl reductase (ER)" evidence="1">
    <location>
        <begin position="13"/>
        <end position="350"/>
    </location>
</feature>
<dbReference type="SUPFAM" id="SSF50129">
    <property type="entry name" value="GroES-like"/>
    <property type="match status" value="1"/>
</dbReference>
<dbReference type="InterPro" id="IPR036291">
    <property type="entry name" value="NAD(P)-bd_dom_sf"/>
</dbReference>
<dbReference type="Gene3D" id="3.40.50.720">
    <property type="entry name" value="NAD(P)-binding Rossmann-like Domain"/>
    <property type="match status" value="1"/>
</dbReference>
<evidence type="ECO:0000259" key="1">
    <source>
        <dbReference type="SMART" id="SM00829"/>
    </source>
</evidence>
<dbReference type="Pfam" id="PF13602">
    <property type="entry name" value="ADH_zinc_N_2"/>
    <property type="match status" value="1"/>
</dbReference>
<dbReference type="PANTHER" id="PTHR43677">
    <property type="entry name" value="SHORT-CHAIN DEHYDROGENASE/REDUCTASE"/>
    <property type="match status" value="1"/>
</dbReference>
<protein>
    <submittedName>
        <fullName evidence="2">Zinc-binding dehydrogenase</fullName>
    </submittedName>
</protein>
<evidence type="ECO:0000313" key="2">
    <source>
        <dbReference type="EMBL" id="NEV64673.1"/>
    </source>
</evidence>
<proteinExistence type="predicted"/>
<dbReference type="Pfam" id="PF08240">
    <property type="entry name" value="ADH_N"/>
    <property type="match status" value="1"/>
</dbReference>
<dbReference type="InterPro" id="IPR051397">
    <property type="entry name" value="Zn-ADH-like_protein"/>
</dbReference>
<dbReference type="Gene3D" id="3.90.180.10">
    <property type="entry name" value="Medium-chain alcohol dehydrogenases, catalytic domain"/>
    <property type="match status" value="1"/>
</dbReference>
<accession>A0A6M0K6Y6</accession>
<dbReference type="SUPFAM" id="SSF51735">
    <property type="entry name" value="NAD(P)-binding Rossmann-fold domains"/>
    <property type="match status" value="1"/>
</dbReference>
<dbReference type="RefSeq" id="WP_164455641.1">
    <property type="nucleotide sequence ID" value="NZ_JAAIJQ010000104.1"/>
</dbReference>
<gene>
    <name evidence="2" type="ORF">G3446_22860</name>
</gene>
<dbReference type="SMART" id="SM00829">
    <property type="entry name" value="PKS_ER"/>
    <property type="match status" value="1"/>
</dbReference>
<keyword evidence="3" id="KW-1185">Reference proteome</keyword>
<reference evidence="2 3" key="1">
    <citation type="submission" date="2020-02" db="EMBL/GenBank/DDBJ databases">
        <title>Genome sequences of Thiorhodococcus mannitoliphagus and Thiorhodococcus minor, purple sulfur photosynthetic bacteria in the gammaproteobacterial family, Chromatiaceae.</title>
        <authorList>
            <person name="Aviles F.A."/>
            <person name="Meyer T.E."/>
            <person name="Kyndt J.A."/>
        </authorList>
    </citation>
    <scope>NUCLEOTIDE SEQUENCE [LARGE SCALE GENOMIC DNA]</scope>
    <source>
        <strain evidence="2 3">DSM 11518</strain>
    </source>
</reference>
<dbReference type="InterPro" id="IPR013154">
    <property type="entry name" value="ADH-like_N"/>
</dbReference>
<organism evidence="2 3">
    <name type="scientific">Thiorhodococcus minor</name>
    <dbReference type="NCBI Taxonomy" id="57489"/>
    <lineage>
        <taxon>Bacteria</taxon>
        <taxon>Pseudomonadati</taxon>
        <taxon>Pseudomonadota</taxon>
        <taxon>Gammaproteobacteria</taxon>
        <taxon>Chromatiales</taxon>
        <taxon>Chromatiaceae</taxon>
        <taxon>Thiorhodococcus</taxon>
    </lineage>
</organism>
<comment type="caution">
    <text evidence="2">The sequence shown here is derived from an EMBL/GenBank/DDBJ whole genome shotgun (WGS) entry which is preliminary data.</text>
</comment>
<dbReference type="AlphaFoldDB" id="A0A6M0K6Y6"/>